<gene>
    <name evidence="1" type="ORF">IGS68_07770</name>
</gene>
<protein>
    <submittedName>
        <fullName evidence="1">Uncharacterized protein</fullName>
    </submittedName>
</protein>
<evidence type="ECO:0000313" key="1">
    <source>
        <dbReference type="EMBL" id="QQP91097.1"/>
    </source>
</evidence>
<keyword evidence="2" id="KW-1185">Reference proteome</keyword>
<reference evidence="1" key="1">
    <citation type="submission" date="2021-02" db="EMBL/GenBank/DDBJ databases">
        <title>Skermanella TT6 skin isolate.</title>
        <authorList>
            <person name="Lee K."/>
            <person name="Ganzorig M."/>
        </authorList>
    </citation>
    <scope>NUCLEOTIDE SEQUENCE</scope>
    <source>
        <strain evidence="1">TT6</strain>
    </source>
</reference>
<dbReference type="Proteomes" id="UP000595197">
    <property type="component" value="Chromosome"/>
</dbReference>
<sequence length="73" mass="7777">MAGGVDDEVAVAEAYANARSLRADDATAAELARQCYRDLFPGVPEDRVAAEVERIVKPVRAAVDSGRSWWAGG</sequence>
<proteinExistence type="predicted"/>
<accession>A0ABX7BF90</accession>
<dbReference type="EMBL" id="CP067420">
    <property type="protein sequence ID" value="QQP91097.1"/>
    <property type="molecule type" value="Genomic_DNA"/>
</dbReference>
<organism evidence="1 2">
    <name type="scientific">Skermanella cutis</name>
    <dbReference type="NCBI Taxonomy" id="2775420"/>
    <lineage>
        <taxon>Bacteria</taxon>
        <taxon>Pseudomonadati</taxon>
        <taxon>Pseudomonadota</taxon>
        <taxon>Alphaproteobacteria</taxon>
        <taxon>Rhodospirillales</taxon>
        <taxon>Azospirillaceae</taxon>
        <taxon>Skermanella</taxon>
    </lineage>
</organism>
<name>A0ABX7BF90_9PROT</name>
<evidence type="ECO:0000313" key="2">
    <source>
        <dbReference type="Proteomes" id="UP000595197"/>
    </source>
</evidence>
<dbReference type="RefSeq" id="WP_201078661.1">
    <property type="nucleotide sequence ID" value="NZ_CP067420.1"/>
</dbReference>